<dbReference type="EC" id="1.13.11.3" evidence="5"/>
<dbReference type="OrthoDB" id="9805815at2"/>
<dbReference type="InterPro" id="IPR000627">
    <property type="entry name" value="Intradiol_dOase_C"/>
</dbReference>
<dbReference type="NCBIfam" id="TIGR02423">
    <property type="entry name" value="protocat_alph"/>
    <property type="match status" value="1"/>
</dbReference>
<feature type="domain" description="Intradiol ring-cleavage dioxygenases" evidence="4">
    <location>
        <begin position="54"/>
        <end position="82"/>
    </location>
</feature>
<dbReference type="Pfam" id="PF00775">
    <property type="entry name" value="Dioxygenase_C"/>
    <property type="match status" value="1"/>
</dbReference>
<accession>A0A3S2VNZ3</accession>
<dbReference type="InterPro" id="IPR012786">
    <property type="entry name" value="Protocat_dOase_a"/>
</dbReference>
<dbReference type="SUPFAM" id="SSF49482">
    <property type="entry name" value="Aromatic compound dioxygenase"/>
    <property type="match status" value="1"/>
</dbReference>
<evidence type="ECO:0000256" key="2">
    <source>
        <dbReference type="ARBA" id="ARBA00022964"/>
    </source>
</evidence>
<comment type="similarity">
    <text evidence="1">Belongs to the intradiol ring-cleavage dioxygenase family.</text>
</comment>
<name>A0A3S2VNZ3_9PROT</name>
<evidence type="ECO:0000313" key="5">
    <source>
        <dbReference type="EMBL" id="RVU38180.1"/>
    </source>
</evidence>
<keyword evidence="3 5" id="KW-0560">Oxidoreductase</keyword>
<dbReference type="PANTHER" id="PTHR33711">
    <property type="entry name" value="DIOXYGENASE, PUTATIVE (AFU_ORTHOLOGUE AFUA_2G02910)-RELATED"/>
    <property type="match status" value="1"/>
</dbReference>
<evidence type="ECO:0000256" key="1">
    <source>
        <dbReference type="ARBA" id="ARBA00007825"/>
    </source>
</evidence>
<evidence type="ECO:0000259" key="4">
    <source>
        <dbReference type="PROSITE" id="PS00083"/>
    </source>
</evidence>
<dbReference type="PANTHER" id="PTHR33711:SF9">
    <property type="entry name" value="PROTOCATECHUATE 3,4-DIOXYGENASE ALPHA CHAIN"/>
    <property type="match status" value="1"/>
</dbReference>
<dbReference type="GO" id="GO:0018578">
    <property type="term" value="F:protocatechuate 3,4-dioxygenase activity"/>
    <property type="evidence" value="ECO:0007669"/>
    <property type="project" value="UniProtKB-EC"/>
</dbReference>
<evidence type="ECO:0000313" key="6">
    <source>
        <dbReference type="Proteomes" id="UP000287447"/>
    </source>
</evidence>
<proteinExistence type="inferred from homology"/>
<dbReference type="Proteomes" id="UP000287447">
    <property type="component" value="Unassembled WGS sequence"/>
</dbReference>
<dbReference type="CDD" id="cd03463">
    <property type="entry name" value="3_4-PCD_alpha"/>
    <property type="match status" value="1"/>
</dbReference>
<keyword evidence="2 5" id="KW-0223">Dioxygenase</keyword>
<dbReference type="InterPro" id="IPR015889">
    <property type="entry name" value="Intradiol_dOase_core"/>
</dbReference>
<dbReference type="AlphaFoldDB" id="A0A3S2VNZ3"/>
<dbReference type="RefSeq" id="WP_127763552.1">
    <property type="nucleotide sequence ID" value="NZ_SADE01000001.1"/>
</dbReference>
<dbReference type="EMBL" id="SADE01000001">
    <property type="protein sequence ID" value="RVU38180.1"/>
    <property type="molecule type" value="Genomic_DNA"/>
</dbReference>
<keyword evidence="6" id="KW-1185">Reference proteome</keyword>
<dbReference type="PROSITE" id="PS00083">
    <property type="entry name" value="INTRADIOL_DIOXYGENAS"/>
    <property type="match status" value="1"/>
</dbReference>
<dbReference type="InterPro" id="IPR050770">
    <property type="entry name" value="Intradiol_RC_Dioxygenase"/>
</dbReference>
<evidence type="ECO:0000256" key="3">
    <source>
        <dbReference type="ARBA" id="ARBA00023002"/>
    </source>
</evidence>
<reference evidence="6" key="1">
    <citation type="submission" date="2019-01" db="EMBL/GenBank/DDBJ databases">
        <title>Gri0909 isolated from a small marine red alga.</title>
        <authorList>
            <person name="Kim J."/>
            <person name="Jeong S.E."/>
            <person name="Jeon C.O."/>
        </authorList>
    </citation>
    <scope>NUCLEOTIDE SEQUENCE [LARGE SCALE GENOMIC DNA]</scope>
    <source>
        <strain evidence="6">Gri0909</strain>
    </source>
</reference>
<organism evidence="5 6">
    <name type="scientific">Hwanghaeella grinnelliae</name>
    <dbReference type="NCBI Taxonomy" id="2500179"/>
    <lineage>
        <taxon>Bacteria</taxon>
        <taxon>Pseudomonadati</taxon>
        <taxon>Pseudomonadota</taxon>
        <taxon>Alphaproteobacteria</taxon>
        <taxon>Rhodospirillales</taxon>
        <taxon>Rhodospirillaceae</taxon>
        <taxon>Hwanghaeella</taxon>
    </lineage>
</organism>
<dbReference type="GO" id="GO:0008199">
    <property type="term" value="F:ferric iron binding"/>
    <property type="evidence" value="ECO:0007669"/>
    <property type="project" value="InterPro"/>
</dbReference>
<comment type="caution">
    <text evidence="5">The sequence shown here is derived from an EMBL/GenBank/DDBJ whole genome shotgun (WGS) entry which is preliminary data.</text>
</comment>
<protein>
    <submittedName>
        <fullName evidence="5">Protocatechuate 3,4-dioxygenase subunit alpha</fullName>
        <ecNumber evidence="5">1.13.11.3</ecNumber>
    </submittedName>
</protein>
<sequence>MASDEKKLPQTPSQTVGPFFSYGLASEQYGFSELSSIAGREIAEEDEPGEHIKLVGIIYDGQGAPVSDALVEVWQADSQGRFAHPTDGRQKNTPFTGFGRCGTRTDPKNRFTFATVKPGAVGDGEAPHINLIIFMRGLLSHAYTRVYFSDEETANAADPVLQSVPADRRDTLIATREESSAGVVYRFDIHMQGDQETVFFDV</sequence>
<gene>
    <name evidence="5" type="primary">pcaG</name>
    <name evidence="5" type="ORF">EOI86_02445</name>
</gene>
<dbReference type="Gene3D" id="2.60.130.10">
    <property type="entry name" value="Aromatic compound dioxygenase"/>
    <property type="match status" value="1"/>
</dbReference>